<keyword evidence="1" id="KW-0812">Transmembrane</keyword>
<feature type="transmembrane region" description="Helical" evidence="1">
    <location>
        <begin position="58"/>
        <end position="76"/>
    </location>
</feature>
<dbReference type="AlphaFoldDB" id="A0A447UXJ9"/>
<protein>
    <submittedName>
        <fullName evidence="2">Uncharacterized protein</fullName>
    </submittedName>
</protein>
<keyword evidence="1" id="KW-1133">Transmembrane helix</keyword>
<evidence type="ECO:0000313" key="3">
    <source>
        <dbReference type="Proteomes" id="UP000274122"/>
    </source>
</evidence>
<keyword evidence="3" id="KW-1185">Reference proteome</keyword>
<proteinExistence type="predicted"/>
<gene>
    <name evidence="2" type="ORF">NCTC11466_00520</name>
</gene>
<accession>A0A447UXJ9</accession>
<dbReference type="OrthoDB" id="6627395at2"/>
<sequence length="78" mass="7553">MRELNGNELKDVSGAGIITDAGTALGQGIGAIVEAAGVKGSTEAGKALGNGIGQVVEVGVNIITSIVGGLFGGIFGRK</sequence>
<dbReference type="KEGG" id="clap:NCTC11466_00520"/>
<evidence type="ECO:0000313" key="2">
    <source>
        <dbReference type="EMBL" id="VEB95410.1"/>
    </source>
</evidence>
<dbReference type="Proteomes" id="UP000274122">
    <property type="component" value="Chromosome"/>
</dbReference>
<dbReference type="RefSeq" id="WP_126354525.1">
    <property type="nucleotide sequence ID" value="NZ_LR134201.1"/>
</dbReference>
<keyword evidence="1" id="KW-0472">Membrane</keyword>
<dbReference type="EMBL" id="LR134201">
    <property type="protein sequence ID" value="VEB95410.1"/>
    <property type="molecule type" value="Genomic_DNA"/>
</dbReference>
<evidence type="ECO:0000256" key="1">
    <source>
        <dbReference type="SAM" id="Phobius"/>
    </source>
</evidence>
<organism evidence="2 3">
    <name type="scientific">Cedecea lapagei</name>
    <dbReference type="NCBI Taxonomy" id="158823"/>
    <lineage>
        <taxon>Bacteria</taxon>
        <taxon>Pseudomonadati</taxon>
        <taxon>Pseudomonadota</taxon>
        <taxon>Gammaproteobacteria</taxon>
        <taxon>Enterobacterales</taxon>
        <taxon>Enterobacteriaceae</taxon>
        <taxon>Cedecea</taxon>
    </lineage>
</organism>
<name>A0A447UXJ9_9ENTR</name>
<reference evidence="2 3" key="1">
    <citation type="submission" date="2018-12" db="EMBL/GenBank/DDBJ databases">
        <authorList>
            <consortium name="Pathogen Informatics"/>
        </authorList>
    </citation>
    <scope>NUCLEOTIDE SEQUENCE [LARGE SCALE GENOMIC DNA]</scope>
    <source>
        <strain evidence="2 3">NCTC11466</strain>
    </source>
</reference>